<evidence type="ECO:0000313" key="3">
    <source>
        <dbReference type="Proteomes" id="UP000053593"/>
    </source>
</evidence>
<keyword evidence="3" id="KW-1185">Reference proteome</keyword>
<sequence length="237" mass="26588">MAPPPVPPPIPAKMDYNEQTDVDASPSDHYNLRKHPFSSRLRNALSGLKRKREEESRDSWDDPNFLESLKKSWRDSETRIKDFDQVVETLIEDDMGPQTKINAQRKKQAKGKYKLALPLDPTSASTLDPVKTNSRIAHVFAWVVFSRDCLSARPSAPSSPSTALSTLTSSVPSSQSTSRLSRSQIHFNSQTLPYTLSTSVGEDATPQQLTYSRRKSRGRLPIDTLMQTYFLKVYGGS</sequence>
<feature type="region of interest" description="Disordered" evidence="1">
    <location>
        <begin position="1"/>
        <end position="36"/>
    </location>
</feature>
<dbReference type="AlphaFoldDB" id="A0A0D0BK73"/>
<evidence type="ECO:0000313" key="2">
    <source>
        <dbReference type="EMBL" id="KIK49879.1"/>
    </source>
</evidence>
<accession>A0A0D0BK73</accession>
<organism evidence="2 3">
    <name type="scientific">Collybiopsis luxurians FD-317 M1</name>
    <dbReference type="NCBI Taxonomy" id="944289"/>
    <lineage>
        <taxon>Eukaryota</taxon>
        <taxon>Fungi</taxon>
        <taxon>Dikarya</taxon>
        <taxon>Basidiomycota</taxon>
        <taxon>Agaricomycotina</taxon>
        <taxon>Agaricomycetes</taxon>
        <taxon>Agaricomycetidae</taxon>
        <taxon>Agaricales</taxon>
        <taxon>Marasmiineae</taxon>
        <taxon>Omphalotaceae</taxon>
        <taxon>Collybiopsis</taxon>
        <taxon>Collybiopsis luxurians</taxon>
    </lineage>
</organism>
<dbReference type="EMBL" id="KN834968">
    <property type="protein sequence ID" value="KIK49879.1"/>
    <property type="molecule type" value="Genomic_DNA"/>
</dbReference>
<name>A0A0D0BK73_9AGAR</name>
<reference evidence="2 3" key="1">
    <citation type="submission" date="2014-04" db="EMBL/GenBank/DDBJ databases">
        <title>Evolutionary Origins and Diversification of the Mycorrhizal Mutualists.</title>
        <authorList>
            <consortium name="DOE Joint Genome Institute"/>
            <consortium name="Mycorrhizal Genomics Consortium"/>
            <person name="Kohler A."/>
            <person name="Kuo A."/>
            <person name="Nagy L.G."/>
            <person name="Floudas D."/>
            <person name="Copeland A."/>
            <person name="Barry K.W."/>
            <person name="Cichocki N."/>
            <person name="Veneault-Fourrey C."/>
            <person name="LaButti K."/>
            <person name="Lindquist E.A."/>
            <person name="Lipzen A."/>
            <person name="Lundell T."/>
            <person name="Morin E."/>
            <person name="Murat C."/>
            <person name="Riley R."/>
            <person name="Ohm R."/>
            <person name="Sun H."/>
            <person name="Tunlid A."/>
            <person name="Henrissat B."/>
            <person name="Grigoriev I.V."/>
            <person name="Hibbett D.S."/>
            <person name="Martin F."/>
        </authorList>
    </citation>
    <scope>NUCLEOTIDE SEQUENCE [LARGE SCALE GENOMIC DNA]</scope>
    <source>
        <strain evidence="2 3">FD-317 M1</strain>
    </source>
</reference>
<dbReference type="HOGENOM" id="CLU_1170745_0_0_1"/>
<gene>
    <name evidence="2" type="ORF">GYMLUDRAFT_253477</name>
</gene>
<evidence type="ECO:0000256" key="1">
    <source>
        <dbReference type="SAM" id="MobiDB-lite"/>
    </source>
</evidence>
<feature type="compositionally biased region" description="Pro residues" evidence="1">
    <location>
        <begin position="1"/>
        <end position="11"/>
    </location>
</feature>
<feature type="region of interest" description="Disordered" evidence="1">
    <location>
        <begin position="154"/>
        <end position="182"/>
    </location>
</feature>
<protein>
    <submittedName>
        <fullName evidence="2">Uncharacterized protein</fullName>
    </submittedName>
</protein>
<proteinExistence type="predicted"/>
<dbReference type="Proteomes" id="UP000053593">
    <property type="component" value="Unassembled WGS sequence"/>
</dbReference>